<dbReference type="InterPro" id="IPR017900">
    <property type="entry name" value="4Fe4S_Fe_S_CS"/>
</dbReference>
<evidence type="ECO:0000313" key="2">
    <source>
        <dbReference type="Proteomes" id="UP000054097"/>
    </source>
</evidence>
<dbReference type="Proteomes" id="UP000054097">
    <property type="component" value="Unassembled WGS sequence"/>
</dbReference>
<dbReference type="EMBL" id="KN824281">
    <property type="protein sequence ID" value="KIM31869.1"/>
    <property type="molecule type" value="Genomic_DNA"/>
</dbReference>
<organism evidence="1 2">
    <name type="scientific">Serendipita vermifera MAFF 305830</name>
    <dbReference type="NCBI Taxonomy" id="933852"/>
    <lineage>
        <taxon>Eukaryota</taxon>
        <taxon>Fungi</taxon>
        <taxon>Dikarya</taxon>
        <taxon>Basidiomycota</taxon>
        <taxon>Agaricomycotina</taxon>
        <taxon>Agaricomycetes</taxon>
        <taxon>Sebacinales</taxon>
        <taxon>Serendipitaceae</taxon>
        <taxon>Serendipita</taxon>
    </lineage>
</organism>
<keyword evidence="2" id="KW-1185">Reference proteome</keyword>
<protein>
    <recommendedName>
        <fullName evidence="3">4Fe-4S ferredoxin-type domain-containing protein</fullName>
    </recommendedName>
</protein>
<name>A0A0C3BIB7_SERVB</name>
<evidence type="ECO:0008006" key="3">
    <source>
        <dbReference type="Google" id="ProtNLM"/>
    </source>
</evidence>
<dbReference type="AlphaFoldDB" id="A0A0C3BIB7"/>
<dbReference type="PROSITE" id="PS00198">
    <property type="entry name" value="4FE4S_FER_1"/>
    <property type="match status" value="1"/>
</dbReference>
<sequence>MPSQWLTNMFDVFASSMRNVTFLKLSLAQEVPVDRLLDYLSHLAKLDQLELTHNKLVVEMIGKRTTLRSLKTLRLPNESLLLYVELPQIAHLWIDSMAVDAPSMPTLAQTPNNIQRTNAHPKRGPMNAFKIDLPSIQELTWNGAAAIGILRKSSNFTTAFASIRRLVFAEPYARKDANDFCEVILRQPSKCPHLETISFHCYPSWDLLFYMLFRRNIMPSAAASPIRSIELPGYPCASLLSPLIGLLSSTLIFIPPLSEIALNIRSGVFDPSRLGCDCCLDCGMPCPLEVHNVDANVEDQIPLIEEVNGPDRDEITQDWINITSNADDIIALPEPLKTWFDGWPERRKAWNARSEESGKRFRRAFSCCKHDFDNLVTFTGGR</sequence>
<dbReference type="OrthoDB" id="3172239at2759"/>
<proteinExistence type="predicted"/>
<dbReference type="HOGENOM" id="CLU_062292_0_0_1"/>
<accession>A0A0C3BIB7</accession>
<evidence type="ECO:0000313" key="1">
    <source>
        <dbReference type="EMBL" id="KIM31869.1"/>
    </source>
</evidence>
<reference evidence="1 2" key="1">
    <citation type="submission" date="2014-04" db="EMBL/GenBank/DDBJ databases">
        <authorList>
            <consortium name="DOE Joint Genome Institute"/>
            <person name="Kuo A."/>
            <person name="Zuccaro A."/>
            <person name="Kohler A."/>
            <person name="Nagy L.G."/>
            <person name="Floudas D."/>
            <person name="Copeland A."/>
            <person name="Barry K.W."/>
            <person name="Cichocki N."/>
            <person name="Veneault-Fourrey C."/>
            <person name="LaButti K."/>
            <person name="Lindquist E.A."/>
            <person name="Lipzen A."/>
            <person name="Lundell T."/>
            <person name="Morin E."/>
            <person name="Murat C."/>
            <person name="Sun H."/>
            <person name="Tunlid A."/>
            <person name="Henrissat B."/>
            <person name="Grigoriev I.V."/>
            <person name="Hibbett D.S."/>
            <person name="Martin F."/>
            <person name="Nordberg H.P."/>
            <person name="Cantor M.N."/>
            <person name="Hua S.X."/>
        </authorList>
    </citation>
    <scope>NUCLEOTIDE SEQUENCE [LARGE SCALE GENOMIC DNA]</scope>
    <source>
        <strain evidence="1 2">MAFF 305830</strain>
    </source>
</reference>
<reference evidence="2" key="2">
    <citation type="submission" date="2015-01" db="EMBL/GenBank/DDBJ databases">
        <title>Evolutionary Origins and Diversification of the Mycorrhizal Mutualists.</title>
        <authorList>
            <consortium name="DOE Joint Genome Institute"/>
            <consortium name="Mycorrhizal Genomics Consortium"/>
            <person name="Kohler A."/>
            <person name="Kuo A."/>
            <person name="Nagy L.G."/>
            <person name="Floudas D."/>
            <person name="Copeland A."/>
            <person name="Barry K.W."/>
            <person name="Cichocki N."/>
            <person name="Veneault-Fourrey C."/>
            <person name="LaButti K."/>
            <person name="Lindquist E.A."/>
            <person name="Lipzen A."/>
            <person name="Lundell T."/>
            <person name="Morin E."/>
            <person name="Murat C."/>
            <person name="Riley R."/>
            <person name="Ohm R."/>
            <person name="Sun H."/>
            <person name="Tunlid A."/>
            <person name="Henrissat B."/>
            <person name="Grigoriev I.V."/>
            <person name="Hibbett D.S."/>
            <person name="Martin F."/>
        </authorList>
    </citation>
    <scope>NUCLEOTIDE SEQUENCE [LARGE SCALE GENOMIC DNA]</scope>
    <source>
        <strain evidence="2">MAFF 305830</strain>
    </source>
</reference>
<gene>
    <name evidence="1" type="ORF">M408DRAFT_327274</name>
</gene>